<evidence type="ECO:0000256" key="1">
    <source>
        <dbReference type="ARBA" id="ARBA00004167"/>
    </source>
</evidence>
<evidence type="ECO:0000256" key="6">
    <source>
        <dbReference type="SAM" id="Phobius"/>
    </source>
</evidence>
<name>A0A3B1KD27_ASTMX</name>
<reference evidence="8" key="4">
    <citation type="submission" date="2025-09" db="UniProtKB">
        <authorList>
            <consortium name="Ensembl"/>
        </authorList>
    </citation>
    <scope>IDENTIFICATION</scope>
</reference>
<sequence length="65" mass="7325">MSHLRNLLAIFLLLVSTCQAGTGLRAGTEEKVIMQPWLVGLTAVVGFLFLVFFILIVKRIFFKKD</sequence>
<keyword evidence="4 6" id="KW-0472">Membrane</keyword>
<proteinExistence type="inferred from homology"/>
<dbReference type="Bgee" id="ENSAMXG00000031324">
    <property type="expression patterns" value="Expressed in intestine and 12 other cell types or tissues"/>
</dbReference>
<dbReference type="Proteomes" id="UP000018467">
    <property type="component" value="Unassembled WGS sequence"/>
</dbReference>
<dbReference type="STRING" id="7994.ENSAMXP00000051816"/>
<evidence type="ECO:0000256" key="4">
    <source>
        <dbReference type="ARBA" id="ARBA00023136"/>
    </source>
</evidence>
<dbReference type="PANTHER" id="PTHR15296">
    <property type="entry name" value="MEMBRANE-ASSOCIATED PROTEIN MAP17"/>
    <property type="match status" value="1"/>
</dbReference>
<evidence type="ECO:0000256" key="2">
    <source>
        <dbReference type="ARBA" id="ARBA00022692"/>
    </source>
</evidence>
<dbReference type="Ensembl" id="ENSAMXT00000032359.1">
    <property type="protein sequence ID" value="ENSAMXP00000051816.1"/>
    <property type="gene ID" value="ENSAMXG00000031324.1"/>
</dbReference>
<evidence type="ECO:0000256" key="5">
    <source>
        <dbReference type="ARBA" id="ARBA00049650"/>
    </source>
</evidence>
<dbReference type="GO" id="GO:0016020">
    <property type="term" value="C:membrane"/>
    <property type="evidence" value="ECO:0007669"/>
    <property type="project" value="UniProtKB-SubCell"/>
</dbReference>
<feature type="chain" id="PRO_5017269878" evidence="7">
    <location>
        <begin position="21"/>
        <end position="65"/>
    </location>
</feature>
<accession>A0A3B1KD27</accession>
<dbReference type="InParanoid" id="A0A3B1KD27"/>
<reference evidence="9" key="2">
    <citation type="journal article" date="2014" name="Nat. Commun.">
        <title>The cavefish genome reveals candidate genes for eye loss.</title>
        <authorList>
            <person name="McGaugh S.E."/>
            <person name="Gross J.B."/>
            <person name="Aken B."/>
            <person name="Blin M."/>
            <person name="Borowsky R."/>
            <person name="Chalopin D."/>
            <person name="Hinaux H."/>
            <person name="Jeffery W.R."/>
            <person name="Keene A."/>
            <person name="Ma L."/>
            <person name="Minx P."/>
            <person name="Murphy D."/>
            <person name="O'Quin K.E."/>
            <person name="Retaux S."/>
            <person name="Rohner N."/>
            <person name="Searle S.M."/>
            <person name="Stahl B.A."/>
            <person name="Tabin C."/>
            <person name="Volff J.N."/>
            <person name="Yoshizawa M."/>
            <person name="Warren W.C."/>
        </authorList>
    </citation>
    <scope>NUCLEOTIDE SEQUENCE [LARGE SCALE GENOMIC DNA]</scope>
    <source>
        <strain evidence="9">female</strain>
    </source>
</reference>
<dbReference type="PANTHER" id="PTHR15296:SF2">
    <property type="entry name" value="SMALL INTEGRAL MEMBRANE PROTEIN 24"/>
    <property type="match status" value="1"/>
</dbReference>
<evidence type="ECO:0000313" key="8">
    <source>
        <dbReference type="Ensembl" id="ENSAMXP00000051816.1"/>
    </source>
</evidence>
<keyword evidence="2 6" id="KW-0812">Transmembrane</keyword>
<dbReference type="Pfam" id="PF15807">
    <property type="entry name" value="MAP17"/>
    <property type="match status" value="1"/>
</dbReference>
<comment type="subcellular location">
    <subcellularLocation>
        <location evidence="1">Membrane</location>
        <topology evidence="1">Single-pass membrane protein</topology>
    </subcellularLocation>
</comment>
<reference evidence="8" key="3">
    <citation type="submission" date="2025-08" db="UniProtKB">
        <authorList>
            <consortium name="Ensembl"/>
        </authorList>
    </citation>
    <scope>IDENTIFICATION</scope>
</reference>
<evidence type="ECO:0000256" key="3">
    <source>
        <dbReference type="ARBA" id="ARBA00022989"/>
    </source>
</evidence>
<keyword evidence="9" id="KW-1185">Reference proteome</keyword>
<protein>
    <submittedName>
        <fullName evidence="8">Uncharacterized protein</fullName>
    </submittedName>
</protein>
<dbReference type="GeneTree" id="ENSGT00980000201079"/>
<organism evidence="8 9">
    <name type="scientific">Astyanax mexicanus</name>
    <name type="common">Blind cave fish</name>
    <name type="synonym">Astyanax fasciatus mexicanus</name>
    <dbReference type="NCBI Taxonomy" id="7994"/>
    <lineage>
        <taxon>Eukaryota</taxon>
        <taxon>Metazoa</taxon>
        <taxon>Chordata</taxon>
        <taxon>Craniata</taxon>
        <taxon>Vertebrata</taxon>
        <taxon>Euteleostomi</taxon>
        <taxon>Actinopterygii</taxon>
        <taxon>Neopterygii</taxon>
        <taxon>Teleostei</taxon>
        <taxon>Ostariophysi</taxon>
        <taxon>Characiformes</taxon>
        <taxon>Characoidei</taxon>
        <taxon>Acestrorhamphidae</taxon>
        <taxon>Acestrorhamphinae</taxon>
        <taxon>Astyanax</taxon>
    </lineage>
</organism>
<dbReference type="InterPro" id="IPR031627">
    <property type="entry name" value="PDZK1IP1/SMIM24"/>
</dbReference>
<keyword evidence="7" id="KW-0732">Signal</keyword>
<dbReference type="AlphaFoldDB" id="A0A3B1KD27"/>
<feature type="signal peptide" evidence="7">
    <location>
        <begin position="1"/>
        <end position="20"/>
    </location>
</feature>
<reference evidence="9" key="1">
    <citation type="submission" date="2013-03" db="EMBL/GenBank/DDBJ databases">
        <authorList>
            <person name="Jeffery W."/>
            <person name="Warren W."/>
            <person name="Wilson R.K."/>
        </authorList>
    </citation>
    <scope>NUCLEOTIDE SEQUENCE</scope>
    <source>
        <strain evidence="9">female</strain>
    </source>
</reference>
<comment type="similarity">
    <text evidence="5">Belongs to the PDZK1-interacting protein 1/SMIM24 family.</text>
</comment>
<evidence type="ECO:0000313" key="9">
    <source>
        <dbReference type="Proteomes" id="UP000018467"/>
    </source>
</evidence>
<feature type="transmembrane region" description="Helical" evidence="6">
    <location>
        <begin position="36"/>
        <end position="57"/>
    </location>
</feature>
<evidence type="ECO:0000256" key="7">
    <source>
        <dbReference type="SAM" id="SignalP"/>
    </source>
</evidence>
<keyword evidence="3 6" id="KW-1133">Transmembrane helix</keyword>